<dbReference type="SMART" id="SM00906">
    <property type="entry name" value="Fungal_trans"/>
    <property type="match status" value="1"/>
</dbReference>
<sequence length="1102" mass="123998">MDTSPIEQPPSKRRRFRIQSEFGRARQWRSRKSRPCDTCRRRRFCRGKGLECKATSDPGPPKKAAQEDDSSPTESSPLEAEPDVDIGIEVAIHAPPPLTAELPVLSNLSPVRPVVELTAATLSPPWTINNDESLETPPAIASPDNAIAALPANSGRNHRRRTTVHTLEDGPNLTAHSMGLSGEQDPELLSSFRSVVMNEVNRVDADIIQLCAGDIVTNQPPVHFTILHDEFAPLDIIAKDAASDRMEATVDGHGDNLVRLYFKHVHPVYPVLSKTRFLRAYAEDKTKIPASLRGAVYGLAANFWKHDPSMTNTLGFNQHELFEDALACLQRELHGPDLWTMQACLLLMHENPAANATIESPRVWTLAAQAVACAQMIGLHRDPMVWNIAPYEKSMRRKLWWAAFAVDVWSSICHGNPPHIHTDSFTTSLLTMEDIAFDEEVPPELSYLVHEEGTRPDISTSARFYEYTTLSLMLHRLLIDFYSDVKYQDTMQDPVAREGALLGFKTKLHNWESLLPRCVTLEMTTLNSPHLNNAPLHLSFYTGVALLYRALMSPVTKAAKRDPNSSLRRHFNEAIRAFAPFTMFMGDITPECLHAFWGNQARSQLILCGNFLIYLFLLAPDPEQVQATFQLLERFHDSLQRLSAAADEVSIHLLRPVALRIDSFFSQAAQIMRTGAAAPISPIPSPHYEFHPIGRSVNQSQCVPSNIFFPAFGDDAIDPMNSPSVTGLKYKPLSYAPELQYWESNTRSSLGIQKITRSAKMGSDSIAEQDLAIPVIDFAPMRSGNPEDAAAVGRKVYEAFRDVGFAYIKNHGIPQETVDEAFQWSAKFFALPQAVKDKAPHPPYGWWHRGYSGVGREKVVQMVFDEQSIGELRKVPDFKESFELGRETDEKTKNIWLPEEDLPGFRAFFNKFYETGYQLELQLLRAIAIGMGLDEKFFWEYHTKGDNQVRLLHYPPVEEELLRGGKMERIAAHTDFGTMTMLFQDQVGGLEVEDIHEKGKFNPAPYVPGAIVVNIGDFLQRWSNDELKSTLHRVRAPPLTDDQGGVGKGKITRARYSIPYFVTADREKTIDCLPGCWGPDRPKKYEPINSHEYISMRLNATY</sequence>
<dbReference type="InterPro" id="IPR026992">
    <property type="entry name" value="DIOX_N"/>
</dbReference>
<dbReference type="FunFam" id="2.60.120.330:FF:000030">
    <property type="entry name" value="Thymine dioxygenase"/>
    <property type="match status" value="1"/>
</dbReference>
<dbReference type="CDD" id="cd12148">
    <property type="entry name" value="fungal_TF_MHR"/>
    <property type="match status" value="1"/>
</dbReference>
<evidence type="ECO:0000313" key="4">
    <source>
        <dbReference type="EMBL" id="TPX16846.1"/>
    </source>
</evidence>
<dbReference type="GO" id="GO:0006351">
    <property type="term" value="P:DNA-templated transcription"/>
    <property type="evidence" value="ECO:0007669"/>
    <property type="project" value="InterPro"/>
</dbReference>
<proteinExistence type="predicted"/>
<organism evidence="4 5">
    <name type="scientific">Thyridium curvatum</name>
    <dbReference type="NCBI Taxonomy" id="1093900"/>
    <lineage>
        <taxon>Eukaryota</taxon>
        <taxon>Fungi</taxon>
        <taxon>Dikarya</taxon>
        <taxon>Ascomycota</taxon>
        <taxon>Pezizomycotina</taxon>
        <taxon>Sordariomycetes</taxon>
        <taxon>Sordariomycetidae</taxon>
        <taxon>Thyridiales</taxon>
        <taxon>Thyridiaceae</taxon>
        <taxon>Thyridium</taxon>
    </lineage>
</organism>
<evidence type="ECO:0000256" key="1">
    <source>
        <dbReference type="ARBA" id="ARBA00023242"/>
    </source>
</evidence>
<dbReference type="InterPro" id="IPR050797">
    <property type="entry name" value="Carb_Metab_Trans_Reg"/>
</dbReference>
<comment type="caution">
    <text evidence="4">The sequence shown here is derived from an EMBL/GenBank/DDBJ whole genome shotgun (WGS) entry which is preliminary data.</text>
</comment>
<dbReference type="Gene3D" id="2.60.120.330">
    <property type="entry name" value="B-lactam Antibiotic, Isopenicillin N Synthase, Chain"/>
    <property type="match status" value="1"/>
</dbReference>
<dbReference type="InParanoid" id="A0A507BC79"/>
<reference evidence="4 5" key="1">
    <citation type="submission" date="2019-06" db="EMBL/GenBank/DDBJ databases">
        <title>Draft genome sequence of the filamentous fungus Phialemoniopsis curvata isolated from diesel fuel.</title>
        <authorList>
            <person name="Varaljay V.A."/>
            <person name="Lyon W.J."/>
            <person name="Crouch A.L."/>
            <person name="Drake C.E."/>
            <person name="Hollomon J.M."/>
            <person name="Nadeau L.J."/>
            <person name="Nunn H.S."/>
            <person name="Stevenson B.S."/>
            <person name="Bojanowski C.L."/>
            <person name="Crookes-Goodson W.J."/>
        </authorList>
    </citation>
    <scope>NUCLEOTIDE SEQUENCE [LARGE SCALE GENOMIC DNA]</scope>
    <source>
        <strain evidence="4 5">D216</strain>
    </source>
</reference>
<dbReference type="OrthoDB" id="2018619at2759"/>
<dbReference type="GO" id="GO:0005634">
    <property type="term" value="C:nucleus"/>
    <property type="evidence" value="ECO:0007669"/>
    <property type="project" value="TreeGrafter"/>
</dbReference>
<dbReference type="InterPro" id="IPR027443">
    <property type="entry name" value="IPNS-like_sf"/>
</dbReference>
<dbReference type="PANTHER" id="PTHR31668:SF23">
    <property type="entry name" value="ZN(II)2CYS6 TRANSCRIPTION FACTOR (EUROFUNG)"/>
    <property type="match status" value="1"/>
</dbReference>
<dbReference type="AlphaFoldDB" id="A0A507BC79"/>
<dbReference type="Proteomes" id="UP000319257">
    <property type="component" value="Unassembled WGS sequence"/>
</dbReference>
<dbReference type="RefSeq" id="XP_030998557.1">
    <property type="nucleotide sequence ID" value="XM_031137705.1"/>
</dbReference>
<dbReference type="STRING" id="1093900.A0A507BC79"/>
<feature type="region of interest" description="Disordered" evidence="2">
    <location>
        <begin position="1"/>
        <end position="36"/>
    </location>
</feature>
<dbReference type="GeneID" id="41970855"/>
<gene>
    <name evidence="4" type="ORF">E0L32_003408</name>
</gene>
<accession>A0A507BC79</accession>
<dbReference type="EMBL" id="SKBQ01000015">
    <property type="protein sequence ID" value="TPX16846.1"/>
    <property type="molecule type" value="Genomic_DNA"/>
</dbReference>
<evidence type="ECO:0000256" key="2">
    <source>
        <dbReference type="SAM" id="MobiDB-lite"/>
    </source>
</evidence>
<dbReference type="InterPro" id="IPR007219">
    <property type="entry name" value="XnlR_reg_dom"/>
</dbReference>
<dbReference type="Pfam" id="PF03171">
    <property type="entry name" value="2OG-FeII_Oxy"/>
    <property type="match status" value="1"/>
</dbReference>
<evidence type="ECO:0000259" key="3">
    <source>
        <dbReference type="PROSITE" id="PS51471"/>
    </source>
</evidence>
<evidence type="ECO:0000313" key="5">
    <source>
        <dbReference type="Proteomes" id="UP000319257"/>
    </source>
</evidence>
<keyword evidence="5" id="KW-1185">Reference proteome</keyword>
<dbReference type="GO" id="GO:0008270">
    <property type="term" value="F:zinc ion binding"/>
    <property type="evidence" value="ECO:0007669"/>
    <property type="project" value="InterPro"/>
</dbReference>
<protein>
    <recommendedName>
        <fullName evidence="3">Fe2OG dioxygenase domain-containing protein</fullName>
    </recommendedName>
</protein>
<dbReference type="SUPFAM" id="SSF51197">
    <property type="entry name" value="Clavaminate synthase-like"/>
    <property type="match status" value="1"/>
</dbReference>
<dbReference type="PRINTS" id="PR00682">
    <property type="entry name" value="IPNSYNTHASE"/>
</dbReference>
<dbReference type="Pfam" id="PF14226">
    <property type="entry name" value="DIOX_N"/>
    <property type="match status" value="1"/>
</dbReference>
<dbReference type="GO" id="GO:0003677">
    <property type="term" value="F:DNA binding"/>
    <property type="evidence" value="ECO:0007669"/>
    <property type="project" value="InterPro"/>
</dbReference>
<dbReference type="PANTHER" id="PTHR31668">
    <property type="entry name" value="GLUCOSE TRANSPORT TRANSCRIPTION REGULATOR RGT1-RELATED-RELATED"/>
    <property type="match status" value="1"/>
</dbReference>
<dbReference type="PROSITE" id="PS51471">
    <property type="entry name" value="FE2OG_OXY"/>
    <property type="match status" value="1"/>
</dbReference>
<dbReference type="GO" id="GO:0044283">
    <property type="term" value="P:small molecule biosynthetic process"/>
    <property type="evidence" value="ECO:0007669"/>
    <property type="project" value="UniProtKB-ARBA"/>
</dbReference>
<dbReference type="InterPro" id="IPR005123">
    <property type="entry name" value="Oxoglu/Fe-dep_dioxygenase_dom"/>
</dbReference>
<dbReference type="Pfam" id="PF04082">
    <property type="entry name" value="Fungal_trans"/>
    <property type="match status" value="1"/>
</dbReference>
<keyword evidence="1" id="KW-0539">Nucleus</keyword>
<feature type="region of interest" description="Disordered" evidence="2">
    <location>
        <begin position="50"/>
        <end position="80"/>
    </location>
</feature>
<feature type="domain" description="Fe2OG dioxygenase" evidence="3">
    <location>
        <begin position="945"/>
        <end position="1064"/>
    </location>
</feature>
<dbReference type="InterPro" id="IPR044861">
    <property type="entry name" value="IPNS-like_FE2OG_OXY"/>
</dbReference>
<name>A0A507BC79_9PEZI</name>
<dbReference type="GO" id="GO:0001080">
    <property type="term" value="P:nitrogen catabolite activation of transcription from RNA polymerase II promoter"/>
    <property type="evidence" value="ECO:0007669"/>
    <property type="project" value="TreeGrafter"/>
</dbReference>